<comment type="caution">
    <text evidence="3">The sequence shown here is derived from an EMBL/GenBank/DDBJ whole genome shotgun (WGS) entry which is preliminary data.</text>
</comment>
<gene>
    <name evidence="3" type="ORF">BLNAU_18645</name>
</gene>
<keyword evidence="4" id="KW-1185">Reference proteome</keyword>
<protein>
    <submittedName>
        <fullName evidence="3">Uncharacterized protein</fullName>
    </submittedName>
</protein>
<dbReference type="Proteomes" id="UP001281761">
    <property type="component" value="Unassembled WGS sequence"/>
</dbReference>
<evidence type="ECO:0000313" key="3">
    <source>
        <dbReference type="EMBL" id="KAK2946394.1"/>
    </source>
</evidence>
<sequence length="769" mass="82088">MKTTKASSCGGCIYGYDVNTVTISDCVFMDCAASDEDGRGGALGLRDSGLTLSSIQFIRNSAPLGCDLYLYSNKGNTPSEMLTLVSDCHTDKPSTSVYFVGEEIQTGIIAQFGTATTITNLEIVFSGSRTQGRIKVTTAAAVEGTMLLLLDNSDTYTPIDESSSPPATFRVVVVDFPDASTTGISEVMSFDDLERLQSSCTYSLIAASISTTPLDIPSPPPSIFTFDAPRVRTILGRPGTIGEMVLSLEGRQLSAGDYTIHFEESPSLTLTVSFEDFEEGSESQTSTSVSIGPGGTDTRFAFGESYTVEKITFDDKEVRLESVGFPIVFPPSETQLVIEVNKAEGGDGKCQGEENSCGSMDAALDTVTKLRLKSIELNLMVSDTLSKTFSISDQSEMVVTRGGQTRPSLIVPSTFSSNPLVVLSVSKASLTLADVDALIHSSSLNLKLVRVTSGSFEFSNGVISYKPASTANSAIGNADSDLCSWTTGMIELVNSTTNLKSCTLTNLAQGAIIQKRGKLTLKEVSFQSNGPANNDFPSARRNVMCSENGKLEVGGQTKDGGNHDLPGFGISSEGCSVSGTATTLSNPSLDISKSKITHDKKTGTFELELVGSGFLPCGLKVEVYTDSEDESSEESSVLDVDTDTASLFNETRIEFIVTPNDVANLSKKAEWKVRLLNGNSSIGTEHLVLQGKPRSMVWLIPVIIVVVVVIAAVIVALILIWRCRSKKPAEKKEDAIENADDTTTTEMKEAVSDQPDTEREGEPVINVSE</sequence>
<feature type="compositionally biased region" description="Basic and acidic residues" evidence="1">
    <location>
        <begin position="746"/>
        <end position="762"/>
    </location>
</feature>
<proteinExistence type="predicted"/>
<keyword evidence="2" id="KW-1133">Transmembrane helix</keyword>
<keyword evidence="2" id="KW-0472">Membrane</keyword>
<accession>A0ABQ9X3Q2</accession>
<feature type="region of interest" description="Disordered" evidence="1">
    <location>
        <begin position="276"/>
        <end position="295"/>
    </location>
</feature>
<keyword evidence="2" id="KW-0812">Transmembrane</keyword>
<evidence type="ECO:0000313" key="4">
    <source>
        <dbReference type="Proteomes" id="UP001281761"/>
    </source>
</evidence>
<organism evidence="3 4">
    <name type="scientific">Blattamonas nauphoetae</name>
    <dbReference type="NCBI Taxonomy" id="2049346"/>
    <lineage>
        <taxon>Eukaryota</taxon>
        <taxon>Metamonada</taxon>
        <taxon>Preaxostyla</taxon>
        <taxon>Oxymonadida</taxon>
        <taxon>Blattamonas</taxon>
    </lineage>
</organism>
<evidence type="ECO:0000256" key="1">
    <source>
        <dbReference type="SAM" id="MobiDB-lite"/>
    </source>
</evidence>
<evidence type="ECO:0000256" key="2">
    <source>
        <dbReference type="SAM" id="Phobius"/>
    </source>
</evidence>
<dbReference type="EMBL" id="JARBJD010000229">
    <property type="protein sequence ID" value="KAK2946394.1"/>
    <property type="molecule type" value="Genomic_DNA"/>
</dbReference>
<feature type="region of interest" description="Disordered" evidence="1">
    <location>
        <begin position="728"/>
        <end position="769"/>
    </location>
</feature>
<name>A0ABQ9X3Q2_9EUKA</name>
<feature type="transmembrane region" description="Helical" evidence="2">
    <location>
        <begin position="696"/>
        <end position="721"/>
    </location>
</feature>
<reference evidence="3 4" key="1">
    <citation type="journal article" date="2022" name="bioRxiv">
        <title>Genomics of Preaxostyla Flagellates Illuminates Evolutionary Transitions and the Path Towards Mitochondrial Loss.</title>
        <authorList>
            <person name="Novak L.V.F."/>
            <person name="Treitli S.C."/>
            <person name="Pyrih J."/>
            <person name="Halakuc P."/>
            <person name="Pipaliya S.V."/>
            <person name="Vacek V."/>
            <person name="Brzon O."/>
            <person name="Soukal P."/>
            <person name="Eme L."/>
            <person name="Dacks J.B."/>
            <person name="Karnkowska A."/>
            <person name="Elias M."/>
            <person name="Hampl V."/>
        </authorList>
    </citation>
    <scope>NUCLEOTIDE SEQUENCE [LARGE SCALE GENOMIC DNA]</scope>
    <source>
        <strain evidence="3">NAU3</strain>
        <tissue evidence="3">Gut</tissue>
    </source>
</reference>